<name>A0A5B8RNU4_9CAUD</name>
<dbReference type="Proteomes" id="UP000321468">
    <property type="component" value="Genome"/>
</dbReference>
<dbReference type="KEGG" id="vg:65053249"/>
<keyword evidence="2" id="KW-1185">Reference proteome</keyword>
<dbReference type="RefSeq" id="YP_010064793.1">
    <property type="nucleotide sequence ID" value="NC_054894.1"/>
</dbReference>
<organism evidence="1 2">
    <name type="scientific">Escherichia phage Henu7</name>
    <dbReference type="NCBI Taxonomy" id="2589652"/>
    <lineage>
        <taxon>Viruses</taxon>
        <taxon>Duplodnaviria</taxon>
        <taxon>Heunggongvirae</taxon>
        <taxon>Uroviricota</taxon>
        <taxon>Caudoviricetes</taxon>
        <taxon>Drexlerviridae</taxon>
        <taxon>Tempevirinae</taxon>
        <taxon>Henuseptimavirus</taxon>
        <taxon>Henuseptimavirus henu7</taxon>
    </lineage>
</organism>
<proteinExistence type="predicted"/>
<evidence type="ECO:0000313" key="2">
    <source>
        <dbReference type="Proteomes" id="UP000321468"/>
    </source>
</evidence>
<dbReference type="Pfam" id="PF13554">
    <property type="entry name" value="Phage_tail_terminator_5"/>
    <property type="match status" value="1"/>
</dbReference>
<dbReference type="EMBL" id="MN019128">
    <property type="protein sequence ID" value="QEA09708.1"/>
    <property type="molecule type" value="Genomic_DNA"/>
</dbReference>
<evidence type="ECO:0000313" key="1">
    <source>
        <dbReference type="EMBL" id="QEA09708.1"/>
    </source>
</evidence>
<sequence>MDYDLMLAARKAFAAEYENRYAIAYENVEFTPPGDGSMWLAFHYVESEPLRLSLDRKCVSYMGMVQINVTFAPGTGTEKPRKLAKEIADFFKDGKMLDVGYIYEGASVRSVQKSETGWIVPIRFVVRVDTKGE</sequence>
<accession>A0A5B8RNU4</accession>
<reference evidence="1 2" key="1">
    <citation type="submission" date="2019-06" db="EMBL/GenBank/DDBJ databases">
        <authorList>
            <person name="Li Q."/>
            <person name="Teng T."/>
        </authorList>
    </citation>
    <scope>NUCLEOTIDE SEQUENCE [LARGE SCALE GENOMIC DNA]</scope>
</reference>
<dbReference type="Gene3D" id="3.30.2000.20">
    <property type="match status" value="1"/>
</dbReference>
<dbReference type="GeneID" id="65053249"/>
<protein>
    <submittedName>
        <fullName evidence="1">Putative tail protein</fullName>
    </submittedName>
</protein>
<dbReference type="InterPro" id="IPR025395">
    <property type="entry name" value="Phage_tail_terminator-like"/>
</dbReference>